<protein>
    <recommendedName>
        <fullName evidence="4">Methyltransferase type 11 domain-containing protein</fullName>
    </recommendedName>
</protein>
<evidence type="ECO:0000313" key="6">
    <source>
        <dbReference type="Proteomes" id="UP000218890"/>
    </source>
</evidence>
<evidence type="ECO:0000259" key="4">
    <source>
        <dbReference type="Pfam" id="PF08241"/>
    </source>
</evidence>
<dbReference type="RefSeq" id="WP_096408746.1">
    <property type="nucleotide sequence ID" value="NZ_AP017372.2"/>
</dbReference>
<dbReference type="OrthoDB" id="189743at2"/>
<organism evidence="5 6">
    <name type="scientific">Halorhodospira halochloris</name>
    <name type="common">Ectothiorhodospira halochloris</name>
    <dbReference type="NCBI Taxonomy" id="1052"/>
    <lineage>
        <taxon>Bacteria</taxon>
        <taxon>Pseudomonadati</taxon>
        <taxon>Pseudomonadota</taxon>
        <taxon>Gammaproteobacteria</taxon>
        <taxon>Chromatiales</taxon>
        <taxon>Ectothiorhodospiraceae</taxon>
        <taxon>Halorhodospira</taxon>
    </lineage>
</organism>
<evidence type="ECO:0000313" key="5">
    <source>
        <dbReference type="EMBL" id="BAU57580.1"/>
    </source>
</evidence>
<evidence type="ECO:0000256" key="1">
    <source>
        <dbReference type="ARBA" id="ARBA00022603"/>
    </source>
</evidence>
<dbReference type="PANTHER" id="PTHR43464">
    <property type="entry name" value="METHYLTRANSFERASE"/>
    <property type="match status" value="1"/>
</dbReference>
<dbReference type="InterPro" id="IPR029063">
    <property type="entry name" value="SAM-dependent_MTases_sf"/>
</dbReference>
<evidence type="ECO:0000256" key="3">
    <source>
        <dbReference type="ARBA" id="ARBA00022691"/>
    </source>
</evidence>
<feature type="domain" description="Methyltransferase type 11" evidence="4">
    <location>
        <begin position="48"/>
        <end position="146"/>
    </location>
</feature>
<keyword evidence="1" id="KW-0489">Methyltransferase</keyword>
<dbReference type="Gene3D" id="3.40.50.150">
    <property type="entry name" value="Vaccinia Virus protein VP39"/>
    <property type="match status" value="1"/>
</dbReference>
<dbReference type="KEGG" id="hhk:HH1059_08860"/>
<name>A0A110B537_HALHR</name>
<sequence>MPDTQPPNIAWYNNRAAQIADQYEQLSFDQVHGWLRDYLPSGGGALVLDIGAGSGRDAAWLAEQGHDVVAVEPAAELRQEAQRRHPDERISWLGDSLPDLAAVHRLGTSFDVILLSAVWMHVPPKVRSRSFRKLVTLLKPGGVLAITLRLGEPDTERGMHAVSIEELHQLAREHGAYIEHSNHSSDALGRAEVSWAEVAIRLHEEQFSEQSNYGVTLLQKWLPRASAPF</sequence>
<dbReference type="GO" id="GO:0032259">
    <property type="term" value="P:methylation"/>
    <property type="evidence" value="ECO:0007669"/>
    <property type="project" value="UniProtKB-KW"/>
</dbReference>
<proteinExistence type="predicted"/>
<gene>
    <name evidence="5" type="ORF">HH1059_08860</name>
</gene>
<keyword evidence="6" id="KW-1185">Reference proteome</keyword>
<dbReference type="CDD" id="cd02440">
    <property type="entry name" value="AdoMet_MTases"/>
    <property type="match status" value="1"/>
</dbReference>
<keyword evidence="2" id="KW-0808">Transferase</keyword>
<dbReference type="SUPFAM" id="SSF53335">
    <property type="entry name" value="S-adenosyl-L-methionine-dependent methyltransferases"/>
    <property type="match status" value="1"/>
</dbReference>
<dbReference type="PANTHER" id="PTHR43464:SF19">
    <property type="entry name" value="UBIQUINONE BIOSYNTHESIS O-METHYLTRANSFERASE, MITOCHONDRIAL"/>
    <property type="match status" value="1"/>
</dbReference>
<keyword evidence="3" id="KW-0949">S-adenosyl-L-methionine</keyword>
<dbReference type="GO" id="GO:0008757">
    <property type="term" value="F:S-adenosylmethionine-dependent methyltransferase activity"/>
    <property type="evidence" value="ECO:0007669"/>
    <property type="project" value="InterPro"/>
</dbReference>
<dbReference type="EMBL" id="AP017372">
    <property type="protein sequence ID" value="BAU57580.1"/>
    <property type="molecule type" value="Genomic_DNA"/>
</dbReference>
<dbReference type="AlphaFoldDB" id="A0A110B537"/>
<dbReference type="Proteomes" id="UP000218890">
    <property type="component" value="Chromosome"/>
</dbReference>
<accession>A0A110B537</accession>
<dbReference type="InterPro" id="IPR013216">
    <property type="entry name" value="Methyltransf_11"/>
</dbReference>
<evidence type="ECO:0000256" key="2">
    <source>
        <dbReference type="ARBA" id="ARBA00022679"/>
    </source>
</evidence>
<reference evidence="5" key="1">
    <citation type="submission" date="2016-02" db="EMBL/GenBank/DDBJ databases">
        <title>Halorhodospira halochloris DSM-1059 complete genome, version 2.</title>
        <authorList>
            <person name="Tsukatani Y."/>
        </authorList>
    </citation>
    <scope>NUCLEOTIDE SEQUENCE</scope>
    <source>
        <strain evidence="5">DSM 1059</strain>
    </source>
</reference>
<dbReference type="Pfam" id="PF08241">
    <property type="entry name" value="Methyltransf_11"/>
    <property type="match status" value="1"/>
</dbReference>